<proteinExistence type="predicted"/>
<dbReference type="RefSeq" id="WP_073064837.1">
    <property type="nucleotide sequence ID" value="NZ_FQUS01000013.1"/>
</dbReference>
<dbReference type="STRING" id="1194090.SAMN05443144_11364"/>
<evidence type="ECO:0000313" key="2">
    <source>
        <dbReference type="Proteomes" id="UP000184041"/>
    </source>
</evidence>
<sequence length="61" mass="7159">MMIRILLDECLPKKLKYRIEELDPDFSAKTVPAAGWAIFILEGYWRKQRMNSMFLSPVIAI</sequence>
<dbReference type="EMBL" id="FQUS01000013">
    <property type="protein sequence ID" value="SHF78780.1"/>
    <property type="molecule type" value="Genomic_DNA"/>
</dbReference>
<dbReference type="OrthoDB" id="8085537at2"/>
<evidence type="ECO:0000313" key="1">
    <source>
        <dbReference type="EMBL" id="SHF78780.1"/>
    </source>
</evidence>
<name>A0A1M5EHZ8_9BACT</name>
<reference evidence="1 2" key="1">
    <citation type="submission" date="2016-11" db="EMBL/GenBank/DDBJ databases">
        <authorList>
            <person name="Jaros S."/>
            <person name="Januszkiewicz K."/>
            <person name="Wedrychowicz H."/>
        </authorList>
    </citation>
    <scope>NUCLEOTIDE SEQUENCE [LARGE SCALE GENOMIC DNA]</scope>
    <source>
        <strain evidence="1 2">DSM 21986</strain>
    </source>
</reference>
<evidence type="ECO:0008006" key="3">
    <source>
        <dbReference type="Google" id="ProtNLM"/>
    </source>
</evidence>
<keyword evidence="2" id="KW-1185">Reference proteome</keyword>
<gene>
    <name evidence="1" type="ORF">SAMN05443144_11364</name>
</gene>
<accession>A0A1M5EHZ8</accession>
<organism evidence="1 2">
    <name type="scientific">Fodinibius roseus</name>
    <dbReference type="NCBI Taxonomy" id="1194090"/>
    <lineage>
        <taxon>Bacteria</taxon>
        <taxon>Pseudomonadati</taxon>
        <taxon>Balneolota</taxon>
        <taxon>Balneolia</taxon>
        <taxon>Balneolales</taxon>
        <taxon>Balneolaceae</taxon>
        <taxon>Fodinibius</taxon>
    </lineage>
</organism>
<protein>
    <recommendedName>
        <fullName evidence="3">DUF5615 domain-containing protein</fullName>
    </recommendedName>
</protein>
<dbReference type="Proteomes" id="UP000184041">
    <property type="component" value="Unassembled WGS sequence"/>
</dbReference>
<dbReference type="AlphaFoldDB" id="A0A1M5EHZ8"/>